<gene>
    <name evidence="11" type="ordered locus">RLO149_p630540</name>
</gene>
<dbReference type="GO" id="GO:0005886">
    <property type="term" value="C:plasma membrane"/>
    <property type="evidence" value="ECO:0007669"/>
    <property type="project" value="UniProtKB-SubCell"/>
</dbReference>
<evidence type="ECO:0000313" key="12">
    <source>
        <dbReference type="Proteomes" id="UP000001353"/>
    </source>
</evidence>
<keyword evidence="8" id="KW-0270">Exopolysaccharide synthesis</keyword>
<evidence type="ECO:0000256" key="4">
    <source>
        <dbReference type="ARBA" id="ARBA00022679"/>
    </source>
</evidence>
<keyword evidence="3" id="KW-1003">Cell membrane</keyword>
<evidence type="ECO:0000256" key="2">
    <source>
        <dbReference type="ARBA" id="ARBA00006464"/>
    </source>
</evidence>
<keyword evidence="7 9" id="KW-0472">Membrane</keyword>
<evidence type="ECO:0000256" key="3">
    <source>
        <dbReference type="ARBA" id="ARBA00022475"/>
    </source>
</evidence>
<geneLocation type="plasmid" evidence="11 12">
    <name>pRLO149_63</name>
</geneLocation>
<proteinExistence type="inferred from homology"/>
<dbReference type="HOGENOM" id="CLU_024920_1_0_5"/>
<dbReference type="PANTHER" id="PTHR30576:SF4">
    <property type="entry name" value="UNDECAPRENYL-PHOSPHATE GALACTOSE PHOSPHOTRANSFERASE"/>
    <property type="match status" value="1"/>
</dbReference>
<reference evidence="11 12" key="1">
    <citation type="journal article" date="2011" name="BMC Genomics">
        <title>Comparative genome analysis and genome-guided physiological analysis of Roseobacter litoralis.</title>
        <authorList>
            <person name="Kalhoefer D."/>
            <person name="Thole S."/>
            <person name="Voget S."/>
            <person name="Lehmann R."/>
            <person name="Liesegang H."/>
            <person name="Wollher A."/>
            <person name="Daniel R."/>
            <person name="Simon M."/>
            <person name="Brinkhoff T."/>
        </authorList>
    </citation>
    <scope>NUCLEOTIDE SEQUENCE [LARGE SCALE GENOMIC DNA]</scope>
    <source>
        <strain evidence="12">ATCC 49566 / DSM 6996 / JCM 21268 / NBRC 15278 / OCh 149</strain>
    </source>
</reference>
<comment type="similarity">
    <text evidence="2">Belongs to the bacterial sugar transferase family.</text>
</comment>
<dbReference type="EMBL" id="CP002626">
    <property type="protein sequence ID" value="AEI96562.1"/>
    <property type="molecule type" value="Genomic_DNA"/>
</dbReference>
<evidence type="ECO:0000256" key="8">
    <source>
        <dbReference type="ARBA" id="ARBA00023169"/>
    </source>
</evidence>
<evidence type="ECO:0000256" key="9">
    <source>
        <dbReference type="SAM" id="Phobius"/>
    </source>
</evidence>
<evidence type="ECO:0000259" key="10">
    <source>
        <dbReference type="Pfam" id="PF02397"/>
    </source>
</evidence>
<dbReference type="eggNOG" id="COG2148">
    <property type="taxonomic scope" value="Bacteria"/>
</dbReference>
<protein>
    <submittedName>
        <fullName evidence="11">Bacterial sugar transferase</fullName>
    </submittedName>
</protein>
<dbReference type="AlphaFoldDB" id="F7ZMM5"/>
<keyword evidence="6 9" id="KW-1133">Transmembrane helix</keyword>
<organism evidence="11 12">
    <name type="scientific">Roseobacter litoralis (strain ATCC 49566 / DSM 6996 / JCM 21268 / NBRC 15278 / OCh 149)</name>
    <dbReference type="NCBI Taxonomy" id="391595"/>
    <lineage>
        <taxon>Bacteria</taxon>
        <taxon>Pseudomonadati</taxon>
        <taxon>Pseudomonadota</taxon>
        <taxon>Alphaproteobacteria</taxon>
        <taxon>Rhodobacterales</taxon>
        <taxon>Roseobacteraceae</taxon>
        <taxon>Roseobacter</taxon>
    </lineage>
</organism>
<dbReference type="PANTHER" id="PTHR30576">
    <property type="entry name" value="COLANIC BIOSYNTHESIS UDP-GLUCOSE LIPID CARRIER TRANSFERASE"/>
    <property type="match status" value="1"/>
</dbReference>
<keyword evidence="12" id="KW-1185">Reference proteome</keyword>
<dbReference type="KEGG" id="rli:RLO149_p630540"/>
<dbReference type="InterPro" id="IPR003362">
    <property type="entry name" value="Bact_transf"/>
</dbReference>
<comment type="subcellular location">
    <subcellularLocation>
        <location evidence="1">Cell membrane</location>
    </subcellularLocation>
</comment>
<dbReference type="GO" id="GO:0000271">
    <property type="term" value="P:polysaccharide biosynthetic process"/>
    <property type="evidence" value="ECO:0007669"/>
    <property type="project" value="UniProtKB-KW"/>
</dbReference>
<feature type="domain" description="Bacterial sugar transferase" evidence="10">
    <location>
        <begin position="54"/>
        <end position="242"/>
    </location>
</feature>
<keyword evidence="5 9" id="KW-0812">Transmembrane</keyword>
<evidence type="ECO:0000313" key="11">
    <source>
        <dbReference type="EMBL" id="AEI96562.1"/>
    </source>
</evidence>
<evidence type="ECO:0000256" key="5">
    <source>
        <dbReference type="ARBA" id="ARBA00022692"/>
    </source>
</evidence>
<keyword evidence="11" id="KW-0614">Plasmid</keyword>
<dbReference type="Pfam" id="PF02397">
    <property type="entry name" value="Bac_transf"/>
    <property type="match status" value="1"/>
</dbReference>
<dbReference type="GO" id="GO:0016780">
    <property type="term" value="F:phosphotransferase activity, for other substituted phosphate groups"/>
    <property type="evidence" value="ECO:0007669"/>
    <property type="project" value="TreeGrafter"/>
</dbReference>
<sequence>MCVTVFGAGSFSPEVYMTLHFAPHVVEIKEQSQQIQKPEVASGPVTGVYRDKIKRFSDVVATLIIIPIISPVIALMALIIAFDGHSPLYSQLRVGKNARTFRIWKLRTMIYDADDLLEAHLAENPEARAEWDRTQKLKHDPRITFVGRVLRKTSIDELPQLLNVLNGTMSLVGPRPMMVCQKAAYPGKGYYRLRPGITGPWQVSDRNKVSFSDRARYDDAYYQDVSFKTDILLLLRTVLVVLRGTGY</sequence>
<accession>F7ZMM5</accession>
<evidence type="ECO:0000256" key="6">
    <source>
        <dbReference type="ARBA" id="ARBA00022989"/>
    </source>
</evidence>
<evidence type="ECO:0000256" key="1">
    <source>
        <dbReference type="ARBA" id="ARBA00004236"/>
    </source>
</evidence>
<name>F7ZMM5_ROSLO</name>
<dbReference type="Proteomes" id="UP000001353">
    <property type="component" value="Plasmid pRLO149_63"/>
</dbReference>
<keyword evidence="4 11" id="KW-0808">Transferase</keyword>
<feature type="transmembrane region" description="Helical" evidence="9">
    <location>
        <begin position="59"/>
        <end position="82"/>
    </location>
</feature>
<evidence type="ECO:0000256" key="7">
    <source>
        <dbReference type="ARBA" id="ARBA00023136"/>
    </source>
</evidence>